<gene>
    <name evidence="2" type="ORF">EPI10_011065</name>
</gene>
<feature type="compositionally biased region" description="Pro residues" evidence="1">
    <location>
        <begin position="51"/>
        <end position="61"/>
    </location>
</feature>
<dbReference type="AlphaFoldDB" id="A0A5B6W7C0"/>
<dbReference type="EMBL" id="SMMG02000004">
    <property type="protein sequence ID" value="KAA3477154.1"/>
    <property type="molecule type" value="Genomic_DNA"/>
</dbReference>
<comment type="caution">
    <text evidence="2">The sequence shown here is derived from an EMBL/GenBank/DDBJ whole genome shotgun (WGS) entry which is preliminary data.</text>
</comment>
<feature type="compositionally biased region" description="Basic and acidic residues" evidence="1">
    <location>
        <begin position="22"/>
        <end position="34"/>
    </location>
</feature>
<reference evidence="3" key="1">
    <citation type="journal article" date="2019" name="Plant Biotechnol. J.">
        <title>Genome sequencing of the Australian wild diploid species Gossypium australe highlights disease resistance and delayed gland morphogenesis.</title>
        <authorList>
            <person name="Cai Y."/>
            <person name="Cai X."/>
            <person name="Wang Q."/>
            <person name="Wang P."/>
            <person name="Zhang Y."/>
            <person name="Cai C."/>
            <person name="Xu Y."/>
            <person name="Wang K."/>
            <person name="Zhou Z."/>
            <person name="Wang C."/>
            <person name="Geng S."/>
            <person name="Li B."/>
            <person name="Dong Q."/>
            <person name="Hou Y."/>
            <person name="Wang H."/>
            <person name="Ai P."/>
            <person name="Liu Z."/>
            <person name="Yi F."/>
            <person name="Sun M."/>
            <person name="An G."/>
            <person name="Cheng J."/>
            <person name="Zhang Y."/>
            <person name="Shi Q."/>
            <person name="Xie Y."/>
            <person name="Shi X."/>
            <person name="Chang Y."/>
            <person name="Huang F."/>
            <person name="Chen Y."/>
            <person name="Hong S."/>
            <person name="Mi L."/>
            <person name="Sun Q."/>
            <person name="Zhang L."/>
            <person name="Zhou B."/>
            <person name="Peng R."/>
            <person name="Zhang X."/>
            <person name="Liu F."/>
        </authorList>
    </citation>
    <scope>NUCLEOTIDE SEQUENCE [LARGE SCALE GENOMIC DNA]</scope>
    <source>
        <strain evidence="3">cv. PA1801</strain>
    </source>
</reference>
<keyword evidence="3" id="KW-1185">Reference proteome</keyword>
<dbReference type="OrthoDB" id="1433902at2759"/>
<evidence type="ECO:0000313" key="3">
    <source>
        <dbReference type="Proteomes" id="UP000325315"/>
    </source>
</evidence>
<name>A0A5B6W7C0_9ROSI</name>
<feature type="region of interest" description="Disordered" evidence="1">
    <location>
        <begin position="1"/>
        <end position="68"/>
    </location>
</feature>
<protein>
    <submittedName>
        <fullName evidence="2">Type-2 restriction enzyme NgoMIV</fullName>
    </submittedName>
</protein>
<proteinExistence type="predicted"/>
<accession>A0A5B6W7C0</accession>
<dbReference type="Proteomes" id="UP000325315">
    <property type="component" value="Unassembled WGS sequence"/>
</dbReference>
<organism evidence="2 3">
    <name type="scientific">Gossypium australe</name>
    <dbReference type="NCBI Taxonomy" id="47621"/>
    <lineage>
        <taxon>Eukaryota</taxon>
        <taxon>Viridiplantae</taxon>
        <taxon>Streptophyta</taxon>
        <taxon>Embryophyta</taxon>
        <taxon>Tracheophyta</taxon>
        <taxon>Spermatophyta</taxon>
        <taxon>Magnoliopsida</taxon>
        <taxon>eudicotyledons</taxon>
        <taxon>Gunneridae</taxon>
        <taxon>Pentapetalae</taxon>
        <taxon>rosids</taxon>
        <taxon>malvids</taxon>
        <taxon>Malvales</taxon>
        <taxon>Malvaceae</taxon>
        <taxon>Malvoideae</taxon>
        <taxon>Gossypium</taxon>
    </lineage>
</organism>
<evidence type="ECO:0000313" key="2">
    <source>
        <dbReference type="EMBL" id="KAA3477154.1"/>
    </source>
</evidence>
<evidence type="ECO:0000256" key="1">
    <source>
        <dbReference type="SAM" id="MobiDB-lite"/>
    </source>
</evidence>
<sequence length="132" mass="15118">MKRAQARSESVNSGDDREPELEERTQSETEHVPPEEEIPLLQQLVRTTNVPPVPPPPPPFVSQPQLSVTSHQNLLEKIRKYGVEELKEKTEDDPVEAEEWVKNSQQIFEELQCSEDEKLKCVVSLLKGEAYQ</sequence>